<organism evidence="1 2">
    <name type="scientific">Eretmocerus hayati</name>
    <dbReference type="NCBI Taxonomy" id="131215"/>
    <lineage>
        <taxon>Eukaryota</taxon>
        <taxon>Metazoa</taxon>
        <taxon>Ecdysozoa</taxon>
        <taxon>Arthropoda</taxon>
        <taxon>Hexapoda</taxon>
        <taxon>Insecta</taxon>
        <taxon>Pterygota</taxon>
        <taxon>Neoptera</taxon>
        <taxon>Endopterygota</taxon>
        <taxon>Hymenoptera</taxon>
        <taxon>Apocrita</taxon>
        <taxon>Proctotrupomorpha</taxon>
        <taxon>Chalcidoidea</taxon>
        <taxon>Aphelinidae</taxon>
        <taxon>Aphelininae</taxon>
        <taxon>Eretmocerus</taxon>
    </lineage>
</organism>
<sequence length="581" mass="68008">MYQERGPIPHRWLHCPRKSEKPILDKFFAFKTPLSYAFDQQVPRHHRFSVSMLLDSVRRHHADIGLWIDLTNTTRYYDREDVEQYDIQYFKLRCKGHGETPSEEETKEFVKACKTFIAANPSKYIGVHCTHGFNRTGYLIISYLLETEQCTLHSAIALFAEARPPGIYKGDYLENLFYKYGNVRDTPDPPLRPAWCLEYNNSNQHVHGQNARKQDKRTFDDSLNQEPLIKKRRRYSDHEIPVFMANVTGVKPLVDSERVSAIQREIQKICHWKGSGFPGSQPVSMDVNNLCLLSKKPYRVSWKADGTRYMMFIQSNGRVYFINRDNSVFEVEGLTFPRVADTAKRLRDTLLDGEMVMDKFEKKEFFRYLVYDVIKYDGRDVSQLSFYPERCDIIERDIIAGRHKAMKEGKIDKAREPFSLRVKSFWNITQTKKLFGEKFSKQLSHEPDGLIFQPAEDAYQPGTCPDVLKWKPASMNSVDFRLKIEKERREGMVHRSVGALYVGQHNRPFGYLRRLTDHLKTLDDRIIECKFENGSWVFMRERTDKSYPNSYNTAHSVCSSIQHPINKEYLLDYIDGLSKTA</sequence>
<evidence type="ECO:0000313" key="2">
    <source>
        <dbReference type="Proteomes" id="UP001239111"/>
    </source>
</evidence>
<comment type="caution">
    <text evidence="1">The sequence shown here is derived from an EMBL/GenBank/DDBJ whole genome shotgun (WGS) entry which is preliminary data.</text>
</comment>
<reference evidence="1" key="1">
    <citation type="submission" date="2023-04" db="EMBL/GenBank/DDBJ databases">
        <title>A chromosome-level genome assembly of the parasitoid wasp Eretmocerus hayati.</title>
        <authorList>
            <person name="Zhong Y."/>
            <person name="Liu S."/>
            <person name="Liu Y."/>
        </authorList>
    </citation>
    <scope>NUCLEOTIDE SEQUENCE</scope>
    <source>
        <strain evidence="1">ZJU_SS_LIU_2023</strain>
    </source>
</reference>
<name>A0ACC2NG38_9HYME</name>
<dbReference type="Proteomes" id="UP001239111">
    <property type="component" value="Chromosome 3"/>
</dbReference>
<keyword evidence="2" id="KW-1185">Reference proteome</keyword>
<evidence type="ECO:0000313" key="1">
    <source>
        <dbReference type="EMBL" id="KAJ8669304.1"/>
    </source>
</evidence>
<protein>
    <submittedName>
        <fullName evidence="1">Uncharacterized protein</fullName>
    </submittedName>
</protein>
<dbReference type="EMBL" id="CM056743">
    <property type="protein sequence ID" value="KAJ8669304.1"/>
    <property type="molecule type" value="Genomic_DNA"/>
</dbReference>
<proteinExistence type="predicted"/>
<accession>A0ACC2NG38</accession>
<gene>
    <name evidence="1" type="ORF">QAD02_000563</name>
</gene>